<dbReference type="InterPro" id="IPR051788">
    <property type="entry name" value="MFS_Transporter"/>
</dbReference>
<feature type="transmembrane region" description="Helical" evidence="7">
    <location>
        <begin position="141"/>
        <end position="163"/>
    </location>
</feature>
<organism evidence="9 10">
    <name type="scientific">Ereboglobus luteus</name>
    <dbReference type="NCBI Taxonomy" id="1796921"/>
    <lineage>
        <taxon>Bacteria</taxon>
        <taxon>Pseudomonadati</taxon>
        <taxon>Verrucomicrobiota</taxon>
        <taxon>Opitutia</taxon>
        <taxon>Opitutales</taxon>
        <taxon>Opitutaceae</taxon>
        <taxon>Ereboglobus</taxon>
    </lineage>
</organism>
<accession>A0A2U8E2T8</accession>
<dbReference type="EMBL" id="CP023004">
    <property type="protein sequence ID" value="AWI09183.1"/>
    <property type="molecule type" value="Genomic_DNA"/>
</dbReference>
<feature type="transmembrane region" description="Helical" evidence="7">
    <location>
        <begin position="20"/>
        <end position="38"/>
    </location>
</feature>
<keyword evidence="10" id="KW-1185">Reference proteome</keyword>
<feature type="domain" description="Major facilitator superfamily (MFS) profile" evidence="8">
    <location>
        <begin position="15"/>
        <end position="404"/>
    </location>
</feature>
<proteinExistence type="inferred from homology"/>
<keyword evidence="3" id="KW-0813">Transport</keyword>
<dbReference type="InterPro" id="IPR020846">
    <property type="entry name" value="MFS_dom"/>
</dbReference>
<evidence type="ECO:0000256" key="1">
    <source>
        <dbReference type="ARBA" id="ARBA00004127"/>
    </source>
</evidence>
<dbReference type="AlphaFoldDB" id="A0A2U8E2T8"/>
<evidence type="ECO:0000256" key="7">
    <source>
        <dbReference type="SAM" id="Phobius"/>
    </source>
</evidence>
<evidence type="ECO:0000256" key="5">
    <source>
        <dbReference type="ARBA" id="ARBA00022989"/>
    </source>
</evidence>
<evidence type="ECO:0000313" key="10">
    <source>
        <dbReference type="Proteomes" id="UP000244896"/>
    </source>
</evidence>
<evidence type="ECO:0000256" key="4">
    <source>
        <dbReference type="ARBA" id="ARBA00022692"/>
    </source>
</evidence>
<sequence length="404" mass="42835">MSSFQPSTAVRAQLLTRLCYGSMMALSIGMNLLPVFLTELSVEFGGEAGLSKEQLGRLSAWCFSGLVTGILITGPLADRWGAKLFALLGNVATAASLAAMAWAPSYGLLCGALFSMGLGAGMTDMILSPIVSVLNPERRTVALNWLHSFYCVGAVMTIGVGTVTLSIGLGWSGTCLLLLPLPLVLAAMMAPLRFPSMVGDGVDKSRRDSVAQKARMPMSQLVRRGWFVVAMAAIFLGGATEAGMAQWLPLYAEKSLGYPVWIGGLSLLLFSVAMTAGRMIVGMAGRRMDPFVMMAWGCGFSVVLFWIGAFFPSAPVALLACIAAGFTGSCLWPTTLAVTADRYPNGGASMFGMLAALGNAGGIFMPWLVGMIADWRDLHWGLAISAVAPFIMVPMILWMRRAKA</sequence>
<protein>
    <submittedName>
        <fullName evidence="9">MFS transporter</fullName>
    </submittedName>
</protein>
<reference evidence="9 10" key="1">
    <citation type="journal article" date="2018" name="Syst. Appl. Microbiol.">
        <title>Ereboglobus luteus gen. nov. sp. nov. from cockroach guts, and new insights into the oxygen relationship of the genera Opitutus and Didymococcus (Verrucomicrobia: Opitutaceae).</title>
        <authorList>
            <person name="Tegtmeier D."/>
            <person name="Belitz A."/>
            <person name="Radek R."/>
            <person name="Heimerl T."/>
            <person name="Brune A."/>
        </authorList>
    </citation>
    <scope>NUCLEOTIDE SEQUENCE [LARGE SCALE GENOMIC DNA]</scope>
    <source>
        <strain evidence="9 10">Ho45</strain>
    </source>
</reference>
<comment type="subcellular location">
    <subcellularLocation>
        <location evidence="1">Endomembrane system</location>
        <topology evidence="1">Multi-pass membrane protein</topology>
    </subcellularLocation>
</comment>
<feature type="transmembrane region" description="Helical" evidence="7">
    <location>
        <begin position="169"/>
        <end position="190"/>
    </location>
</feature>
<evidence type="ECO:0000259" key="8">
    <source>
        <dbReference type="PROSITE" id="PS50850"/>
    </source>
</evidence>
<name>A0A2U8E2T8_9BACT</name>
<dbReference type="PANTHER" id="PTHR23514:SF3">
    <property type="entry name" value="BYPASS OF STOP CODON PROTEIN 6"/>
    <property type="match status" value="1"/>
</dbReference>
<feature type="transmembrane region" description="Helical" evidence="7">
    <location>
        <begin position="317"/>
        <end position="338"/>
    </location>
</feature>
<dbReference type="Proteomes" id="UP000244896">
    <property type="component" value="Chromosome"/>
</dbReference>
<evidence type="ECO:0000256" key="2">
    <source>
        <dbReference type="ARBA" id="ARBA00008335"/>
    </source>
</evidence>
<dbReference type="GO" id="GO:0022857">
    <property type="term" value="F:transmembrane transporter activity"/>
    <property type="evidence" value="ECO:0007669"/>
    <property type="project" value="InterPro"/>
</dbReference>
<keyword evidence="4 7" id="KW-0812">Transmembrane</keyword>
<dbReference type="Gene3D" id="1.20.1250.20">
    <property type="entry name" value="MFS general substrate transporter like domains"/>
    <property type="match status" value="1"/>
</dbReference>
<dbReference type="KEGG" id="elut:CKA38_07960"/>
<feature type="transmembrane region" description="Helical" evidence="7">
    <location>
        <begin position="378"/>
        <end position="399"/>
    </location>
</feature>
<feature type="transmembrane region" description="Helical" evidence="7">
    <location>
        <begin position="350"/>
        <end position="372"/>
    </location>
</feature>
<feature type="transmembrane region" description="Helical" evidence="7">
    <location>
        <begin position="112"/>
        <end position="134"/>
    </location>
</feature>
<feature type="transmembrane region" description="Helical" evidence="7">
    <location>
        <begin position="58"/>
        <end position="77"/>
    </location>
</feature>
<dbReference type="GO" id="GO:0012505">
    <property type="term" value="C:endomembrane system"/>
    <property type="evidence" value="ECO:0007669"/>
    <property type="project" value="UniProtKB-SubCell"/>
</dbReference>
<feature type="transmembrane region" description="Helical" evidence="7">
    <location>
        <begin position="260"/>
        <end position="281"/>
    </location>
</feature>
<dbReference type="InterPro" id="IPR011701">
    <property type="entry name" value="MFS"/>
</dbReference>
<keyword evidence="6 7" id="KW-0472">Membrane</keyword>
<dbReference type="SUPFAM" id="SSF103473">
    <property type="entry name" value="MFS general substrate transporter"/>
    <property type="match status" value="1"/>
</dbReference>
<dbReference type="PANTHER" id="PTHR23514">
    <property type="entry name" value="BYPASS OF STOP CODON PROTEIN 6"/>
    <property type="match status" value="1"/>
</dbReference>
<dbReference type="PROSITE" id="PS50850">
    <property type="entry name" value="MFS"/>
    <property type="match status" value="1"/>
</dbReference>
<dbReference type="GO" id="GO:0016020">
    <property type="term" value="C:membrane"/>
    <property type="evidence" value="ECO:0007669"/>
    <property type="project" value="TreeGrafter"/>
</dbReference>
<feature type="transmembrane region" description="Helical" evidence="7">
    <location>
        <begin position="225"/>
        <end position="248"/>
    </location>
</feature>
<evidence type="ECO:0000256" key="3">
    <source>
        <dbReference type="ARBA" id="ARBA00022448"/>
    </source>
</evidence>
<evidence type="ECO:0000256" key="6">
    <source>
        <dbReference type="ARBA" id="ARBA00023136"/>
    </source>
</evidence>
<evidence type="ECO:0000313" key="9">
    <source>
        <dbReference type="EMBL" id="AWI09183.1"/>
    </source>
</evidence>
<dbReference type="OrthoDB" id="9783757at2"/>
<keyword evidence="5 7" id="KW-1133">Transmembrane helix</keyword>
<dbReference type="InterPro" id="IPR036259">
    <property type="entry name" value="MFS_trans_sf"/>
</dbReference>
<feature type="transmembrane region" description="Helical" evidence="7">
    <location>
        <begin position="84"/>
        <end position="106"/>
    </location>
</feature>
<feature type="transmembrane region" description="Helical" evidence="7">
    <location>
        <begin position="293"/>
        <end position="311"/>
    </location>
</feature>
<dbReference type="Pfam" id="PF07690">
    <property type="entry name" value="MFS_1"/>
    <property type="match status" value="1"/>
</dbReference>
<gene>
    <name evidence="9" type="ORF">CKA38_07960</name>
</gene>
<comment type="similarity">
    <text evidence="2">Belongs to the major facilitator superfamily.</text>
</comment>